<feature type="transmembrane region" description="Helical" evidence="1">
    <location>
        <begin position="123"/>
        <end position="142"/>
    </location>
</feature>
<dbReference type="EMBL" id="JABBNB010000008">
    <property type="protein sequence ID" value="NMO01585.1"/>
    <property type="molecule type" value="Genomic_DNA"/>
</dbReference>
<evidence type="ECO:0000313" key="3">
    <source>
        <dbReference type="Proteomes" id="UP000550729"/>
    </source>
</evidence>
<sequence length="195" mass="21739">MTTDPHSPLPDVSPPQVWRRYDCWRARRHDAFARKHGHRLPNWHNRRGARRAVAALCISLAYIGVSAVLAFFTWWFAVPFAIGLIGCIASQYAVRIVSGSVADTPAAALDELQLAQRNAARSMSFGILVALMFIPYFILVTLSGRYSDGVPPQFVYGTAITLITLLLIGTMIPTILTAWWTHDPDDDVDPKGDYR</sequence>
<reference evidence="2 3" key="1">
    <citation type="submission" date="2020-04" db="EMBL/GenBank/DDBJ databases">
        <title>Gordonia sp. nov. TBRC 11910.</title>
        <authorList>
            <person name="Suriyachadkun C."/>
        </authorList>
    </citation>
    <scope>NUCLEOTIDE SEQUENCE [LARGE SCALE GENOMIC DNA]</scope>
    <source>
        <strain evidence="2 3">TBRC 11910</strain>
    </source>
</reference>
<gene>
    <name evidence="2" type="ORF">HH308_10210</name>
</gene>
<keyword evidence="3" id="KW-1185">Reference proteome</keyword>
<evidence type="ECO:0000313" key="2">
    <source>
        <dbReference type="EMBL" id="NMO01585.1"/>
    </source>
</evidence>
<keyword evidence="1" id="KW-0812">Transmembrane</keyword>
<organism evidence="2 3">
    <name type="scientific">Gordonia asplenii</name>
    <dbReference type="NCBI Taxonomy" id="2725283"/>
    <lineage>
        <taxon>Bacteria</taxon>
        <taxon>Bacillati</taxon>
        <taxon>Actinomycetota</taxon>
        <taxon>Actinomycetes</taxon>
        <taxon>Mycobacteriales</taxon>
        <taxon>Gordoniaceae</taxon>
        <taxon>Gordonia</taxon>
    </lineage>
</organism>
<dbReference type="RefSeq" id="WP_170194081.1">
    <property type="nucleotide sequence ID" value="NZ_JABBNB010000008.1"/>
</dbReference>
<name>A0A848KXK6_9ACTN</name>
<protein>
    <submittedName>
        <fullName evidence="2">Uncharacterized protein</fullName>
    </submittedName>
</protein>
<dbReference type="Proteomes" id="UP000550729">
    <property type="component" value="Unassembled WGS sequence"/>
</dbReference>
<keyword evidence="1" id="KW-0472">Membrane</keyword>
<accession>A0A848KXK6</accession>
<evidence type="ECO:0000256" key="1">
    <source>
        <dbReference type="SAM" id="Phobius"/>
    </source>
</evidence>
<dbReference type="AlphaFoldDB" id="A0A848KXK6"/>
<proteinExistence type="predicted"/>
<keyword evidence="1" id="KW-1133">Transmembrane helix</keyword>
<feature type="transmembrane region" description="Helical" evidence="1">
    <location>
        <begin position="154"/>
        <end position="180"/>
    </location>
</feature>
<comment type="caution">
    <text evidence="2">The sequence shown here is derived from an EMBL/GenBank/DDBJ whole genome shotgun (WGS) entry which is preliminary data.</text>
</comment>
<feature type="transmembrane region" description="Helical" evidence="1">
    <location>
        <begin position="52"/>
        <end position="76"/>
    </location>
</feature>